<feature type="domain" description="4Fe-4S ferredoxin-type" evidence="1">
    <location>
        <begin position="91"/>
        <end position="124"/>
    </location>
</feature>
<dbReference type="STRING" id="1121325.SAMN04515677_102220"/>
<reference evidence="2 3" key="1">
    <citation type="submission" date="2016-10" db="EMBL/GenBank/DDBJ databases">
        <authorList>
            <person name="de Groot N.N."/>
        </authorList>
    </citation>
    <scope>NUCLEOTIDE SEQUENCE [LARGE SCALE GENOMIC DNA]</scope>
    <source>
        <strain evidence="2 3">DSM 797</strain>
    </source>
</reference>
<gene>
    <name evidence="2" type="ORF">SAMN04515677_102220</name>
</gene>
<dbReference type="Proteomes" id="UP000199068">
    <property type="component" value="Unassembled WGS sequence"/>
</dbReference>
<keyword evidence="3" id="KW-1185">Reference proteome</keyword>
<sequence length="225" mass="26893">MGNELIEQEKNKYKKTYSDMMFACDDLRQMLDESEIKKRTFVSKVEELKDYMNFLDKLEIESKMEKNFLKKLINKEKNIDNKIHEYMTTDKKNNINKLEKCINCKCKNCVSECRMNGCLNCREKEYVYECNKSSDLFTKTSETVTLYNQDEEFIFNVAGYLVEKDTEGNFNRYVYLIDSKDYDNQHILKYSKFKGEEYYDSVINDDNQGELVRLNEKFIKLGLKV</sequence>
<evidence type="ECO:0000259" key="1">
    <source>
        <dbReference type="PROSITE" id="PS51379"/>
    </source>
</evidence>
<dbReference type="PROSITE" id="PS51379">
    <property type="entry name" value="4FE4S_FER_2"/>
    <property type="match status" value="1"/>
</dbReference>
<proteinExistence type="predicted"/>
<dbReference type="AlphaFoldDB" id="A0A1G9KP33"/>
<dbReference type="InterPro" id="IPR017896">
    <property type="entry name" value="4Fe4S_Fe-S-bd"/>
</dbReference>
<organism evidence="2 3">
    <name type="scientific">Romboutsia lituseburensis DSM 797</name>
    <dbReference type="NCBI Taxonomy" id="1121325"/>
    <lineage>
        <taxon>Bacteria</taxon>
        <taxon>Bacillati</taxon>
        <taxon>Bacillota</taxon>
        <taxon>Clostridia</taxon>
        <taxon>Peptostreptococcales</taxon>
        <taxon>Peptostreptococcaceae</taxon>
        <taxon>Romboutsia</taxon>
    </lineage>
</organism>
<evidence type="ECO:0000313" key="2">
    <source>
        <dbReference type="EMBL" id="SDL51432.1"/>
    </source>
</evidence>
<name>A0A1G9KP33_9FIRM</name>
<accession>A0A1G9KP33</accession>
<dbReference type="EMBL" id="FNGW01000002">
    <property type="protein sequence ID" value="SDL51432.1"/>
    <property type="molecule type" value="Genomic_DNA"/>
</dbReference>
<protein>
    <recommendedName>
        <fullName evidence="1">4Fe-4S ferredoxin-type domain-containing protein</fullName>
    </recommendedName>
</protein>
<dbReference type="RefSeq" id="WP_092724157.1">
    <property type="nucleotide sequence ID" value="NZ_FNGW01000002.1"/>
</dbReference>
<evidence type="ECO:0000313" key="3">
    <source>
        <dbReference type="Proteomes" id="UP000199068"/>
    </source>
</evidence>